<comment type="caution">
    <text evidence="3">The sequence shown here is derived from an EMBL/GenBank/DDBJ whole genome shotgun (WGS) entry which is preliminary data.</text>
</comment>
<organism evidence="3 4">
    <name type="scientific">Stemphylium lycopersici</name>
    <name type="common">Tomato gray leaf spot disease fungus</name>
    <name type="synonym">Thyrospora lycopersici</name>
    <dbReference type="NCBI Taxonomy" id="183478"/>
    <lineage>
        <taxon>Eukaryota</taxon>
        <taxon>Fungi</taxon>
        <taxon>Dikarya</taxon>
        <taxon>Ascomycota</taxon>
        <taxon>Pezizomycotina</taxon>
        <taxon>Dothideomycetes</taxon>
        <taxon>Pleosporomycetidae</taxon>
        <taxon>Pleosporales</taxon>
        <taxon>Pleosporineae</taxon>
        <taxon>Pleosporaceae</taxon>
        <taxon>Stemphylium</taxon>
    </lineage>
</organism>
<keyword evidence="4" id="KW-1185">Reference proteome</keyword>
<dbReference type="PANTHER" id="PTHR19303:SF74">
    <property type="entry name" value="POGO TRANSPOSABLE ELEMENT WITH KRAB DOMAIN"/>
    <property type="match status" value="1"/>
</dbReference>
<protein>
    <submittedName>
        <fullName evidence="3">Pogo transposable</fullName>
    </submittedName>
</protein>
<evidence type="ECO:0000313" key="4">
    <source>
        <dbReference type="Proteomes" id="UP000249619"/>
    </source>
</evidence>
<proteinExistence type="predicted"/>
<dbReference type="EMBL" id="QGDH01000553">
    <property type="protein sequence ID" value="RAQ99311.1"/>
    <property type="molecule type" value="Genomic_DNA"/>
</dbReference>
<feature type="compositionally biased region" description="Low complexity" evidence="1">
    <location>
        <begin position="387"/>
        <end position="397"/>
    </location>
</feature>
<dbReference type="PANTHER" id="PTHR19303">
    <property type="entry name" value="TRANSPOSON"/>
    <property type="match status" value="1"/>
</dbReference>
<evidence type="ECO:0000313" key="3">
    <source>
        <dbReference type="EMBL" id="RAQ99311.1"/>
    </source>
</evidence>
<evidence type="ECO:0000256" key="1">
    <source>
        <dbReference type="SAM" id="MobiDB-lite"/>
    </source>
</evidence>
<accession>A0A364MRA0</accession>
<gene>
    <name evidence="3" type="ORF">DDE83_009200</name>
</gene>
<feature type="compositionally biased region" description="Basic and acidic residues" evidence="1">
    <location>
        <begin position="369"/>
        <end position="386"/>
    </location>
</feature>
<name>A0A364MRA0_STELY</name>
<evidence type="ECO:0000259" key="2">
    <source>
        <dbReference type="Pfam" id="PF03184"/>
    </source>
</evidence>
<reference evidence="4" key="1">
    <citation type="submission" date="2018-05" db="EMBL/GenBank/DDBJ databases">
        <title>Draft genome sequence of Stemphylium lycopersici strain CIDEFI 213.</title>
        <authorList>
            <person name="Medina R."/>
            <person name="Franco M.E.E."/>
            <person name="Lucentini C.G."/>
            <person name="Saparrat M.C.N."/>
            <person name="Balatti P.A."/>
        </authorList>
    </citation>
    <scope>NUCLEOTIDE SEQUENCE [LARGE SCALE GENOMIC DNA]</scope>
    <source>
        <strain evidence="4">CIDEFI 213</strain>
    </source>
</reference>
<sequence length="455" mass="51747">MDEKGFFVGITARSKRVFSKAIWLQQLRTAAIQDGNREWITLVACVCGDGTSLPPMLIYEGKAGIQSSWVDALDEDLHRAFVTNSPTGWSNNELGLAWLTEVFERYTHEKARRQWRLLILDGHGSHLTREFIEYCDSKKILLAVYPPHSTHTLQPLDVVMFSPLAKAYSQELDRHLHRSQGLIAVKKRDFFPIFWPAWSYTMRPELILQSFRATGVWPMDAQVILDRFNTPPSEQAIHPGLREVGDGDTWRDIRKILDAAVTERAKVEGNRVGTALHSLQAQNELLHHENDGLHEALLTKQRHKKKNSLLGLEDGSGALLFSPRKVQQARQQLLDKQHQEEEERLQKARRKEERAAAIARKKLEQEAAKARRKVEMERRKEEREAKAAQLAAARALKNQQREAATSQKSRDTPNKGKRKASQKAAPKTTKKRRVMGVRSGVDVASPLPEPPTKTS</sequence>
<dbReference type="InterPro" id="IPR050863">
    <property type="entry name" value="CenT-Element_Derived"/>
</dbReference>
<feature type="region of interest" description="Disordered" evidence="1">
    <location>
        <begin position="334"/>
        <end position="356"/>
    </location>
</feature>
<dbReference type="Proteomes" id="UP000249619">
    <property type="component" value="Unassembled WGS sequence"/>
</dbReference>
<dbReference type="Pfam" id="PF03184">
    <property type="entry name" value="DDE_1"/>
    <property type="match status" value="1"/>
</dbReference>
<feature type="region of interest" description="Disordered" evidence="1">
    <location>
        <begin position="369"/>
        <end position="455"/>
    </location>
</feature>
<dbReference type="STRING" id="183478.A0A364MRA0"/>
<dbReference type="GO" id="GO:0003677">
    <property type="term" value="F:DNA binding"/>
    <property type="evidence" value="ECO:0007669"/>
    <property type="project" value="TreeGrafter"/>
</dbReference>
<dbReference type="AlphaFoldDB" id="A0A364MRA0"/>
<dbReference type="GO" id="GO:0005634">
    <property type="term" value="C:nucleus"/>
    <property type="evidence" value="ECO:0007669"/>
    <property type="project" value="TreeGrafter"/>
</dbReference>
<dbReference type="InterPro" id="IPR004875">
    <property type="entry name" value="DDE_SF_endonuclease_dom"/>
</dbReference>
<feature type="domain" description="DDE-1" evidence="2">
    <location>
        <begin position="37"/>
        <end position="211"/>
    </location>
</feature>